<accession>A0A8D8TN19</accession>
<sequence length="100" mass="11781">MTLSRTQILALKKKMELSFLESFHPNVQDCAYEFYLELQSLRELHQIDLPETLTQKISSILDLLNSEITNNETHKDQIKNLSELLDKEVQKTSYVLNWKN</sequence>
<evidence type="ECO:0000313" key="1">
    <source>
        <dbReference type="EMBL" id="CAG6691555.1"/>
    </source>
</evidence>
<organism evidence="1">
    <name type="scientific">Cacopsylla melanoneura</name>
    <dbReference type="NCBI Taxonomy" id="428564"/>
    <lineage>
        <taxon>Eukaryota</taxon>
        <taxon>Metazoa</taxon>
        <taxon>Ecdysozoa</taxon>
        <taxon>Arthropoda</taxon>
        <taxon>Hexapoda</taxon>
        <taxon>Insecta</taxon>
        <taxon>Pterygota</taxon>
        <taxon>Neoptera</taxon>
        <taxon>Paraneoptera</taxon>
        <taxon>Hemiptera</taxon>
        <taxon>Sternorrhyncha</taxon>
        <taxon>Psylloidea</taxon>
        <taxon>Psyllidae</taxon>
        <taxon>Psyllinae</taxon>
        <taxon>Cacopsylla</taxon>
    </lineage>
</organism>
<proteinExistence type="predicted"/>
<dbReference type="AlphaFoldDB" id="A0A8D8TN19"/>
<protein>
    <submittedName>
        <fullName evidence="1">Uncharacterized protein</fullName>
    </submittedName>
</protein>
<dbReference type="EMBL" id="HBUF01303326">
    <property type="protein sequence ID" value="CAG6691555.1"/>
    <property type="molecule type" value="Transcribed_RNA"/>
</dbReference>
<name>A0A8D8TN19_9HEMI</name>
<reference evidence="1" key="1">
    <citation type="submission" date="2021-05" db="EMBL/GenBank/DDBJ databases">
        <authorList>
            <person name="Alioto T."/>
            <person name="Alioto T."/>
            <person name="Gomez Garrido J."/>
        </authorList>
    </citation>
    <scope>NUCLEOTIDE SEQUENCE</scope>
</reference>